<dbReference type="InterPro" id="IPR007160">
    <property type="entry name" value="DUF362"/>
</dbReference>
<evidence type="ECO:0000259" key="1">
    <source>
        <dbReference type="Pfam" id="PF04015"/>
    </source>
</evidence>
<dbReference type="Pfam" id="PF04015">
    <property type="entry name" value="DUF362"/>
    <property type="match status" value="1"/>
</dbReference>
<evidence type="ECO:0000313" key="3">
    <source>
        <dbReference type="Proteomes" id="UP000217784"/>
    </source>
</evidence>
<accession>A0A2A2H4R8</accession>
<reference evidence="2 3" key="1">
    <citation type="journal article" date="2017" name="BMC Genomics">
        <title>Genomic analysis of methanogenic archaea reveals a shift towards energy conservation.</title>
        <authorList>
            <person name="Gilmore S.P."/>
            <person name="Henske J.K."/>
            <person name="Sexton J.A."/>
            <person name="Solomon K.V."/>
            <person name="Seppala S."/>
            <person name="Yoo J.I."/>
            <person name="Huyett L.M."/>
            <person name="Pressman A."/>
            <person name="Cogan J.Z."/>
            <person name="Kivenson V."/>
            <person name="Peng X."/>
            <person name="Tan Y."/>
            <person name="Valentine D.L."/>
            <person name="O'Malley M.A."/>
        </authorList>
    </citation>
    <scope>NUCLEOTIDE SEQUENCE [LARGE SCALE GENOMIC DNA]</scope>
    <source>
        <strain evidence="2 3">M.o.H.</strain>
    </source>
</reference>
<dbReference type="RefSeq" id="WP_069582711.1">
    <property type="nucleotide sequence ID" value="NZ_LMVM01000023.1"/>
</dbReference>
<dbReference type="OrthoDB" id="2837at2157"/>
<sequence length="375" mass="43159">MSKVALLKTSPETVIDDYYKLMHLTDYEKSLSKHDKTVLKLNLSWTLYYPACSTPPWQLEGVLNALKKDEYKDIVAVENQTVVTHPWKGAYYNKWLPLLKENEINFQPLTDVEWETHKPKSEMLAMNDIFGEVLVPKMFYGSNVIHFPTVKTHGHTTTTGAMKNAFGGLIPKYRHHAHKKIHEVLVDLLAIQKEIHKGIFSVMDGGVCGNGAGPRTMEPYCGNIILASEDQVAIDALAAKIMGFDPLKIDYIKTAHDMGLGTGDVDQIEIVGMDKGDLKNLNFKFETSRSPVVKWDQRIRKSTMNIKWLHHLLFNSPIFKTFIFASEFYHDKLWYPTTGKKKINEYKKTNWGQLFDKYPYGDFPEYTEIKNWDPY</sequence>
<protein>
    <submittedName>
        <fullName evidence="2">Iron-sulfur cluster-binding protein</fullName>
    </submittedName>
</protein>
<comment type="caution">
    <text evidence="2">The sequence shown here is derived from an EMBL/GenBank/DDBJ whole genome shotgun (WGS) entry which is preliminary data.</text>
</comment>
<dbReference type="Proteomes" id="UP000217784">
    <property type="component" value="Unassembled WGS sequence"/>
</dbReference>
<dbReference type="EMBL" id="LMVM01000023">
    <property type="protein sequence ID" value="PAV04419.1"/>
    <property type="molecule type" value="Genomic_DNA"/>
</dbReference>
<feature type="domain" description="DUF362" evidence="1">
    <location>
        <begin position="38"/>
        <end position="239"/>
    </location>
</feature>
<dbReference type="AlphaFoldDB" id="A0A2A2H4R8"/>
<gene>
    <name evidence="2" type="ORF">ASJ80_06135</name>
</gene>
<name>A0A2A2H4R8_METBR</name>
<proteinExistence type="predicted"/>
<keyword evidence="3" id="KW-1185">Reference proteome</keyword>
<evidence type="ECO:0000313" key="2">
    <source>
        <dbReference type="EMBL" id="PAV04419.1"/>
    </source>
</evidence>
<organism evidence="2 3">
    <name type="scientific">Methanobacterium bryantii</name>
    <dbReference type="NCBI Taxonomy" id="2161"/>
    <lineage>
        <taxon>Archaea</taxon>
        <taxon>Methanobacteriati</taxon>
        <taxon>Methanobacteriota</taxon>
        <taxon>Methanomada group</taxon>
        <taxon>Methanobacteria</taxon>
        <taxon>Methanobacteriales</taxon>
        <taxon>Methanobacteriaceae</taxon>
        <taxon>Methanobacterium</taxon>
    </lineage>
</organism>